<gene>
    <name evidence="2" type="ORF">C8A05DRAFT_35870</name>
</gene>
<proteinExistence type="predicted"/>
<evidence type="ECO:0000313" key="2">
    <source>
        <dbReference type="EMBL" id="KAK3900487.1"/>
    </source>
</evidence>
<protein>
    <submittedName>
        <fullName evidence="2">Uncharacterized protein</fullName>
    </submittedName>
</protein>
<evidence type="ECO:0000313" key="3">
    <source>
        <dbReference type="Proteomes" id="UP001303889"/>
    </source>
</evidence>
<keyword evidence="3" id="KW-1185">Reference proteome</keyword>
<reference evidence="2" key="2">
    <citation type="submission" date="2023-05" db="EMBL/GenBank/DDBJ databases">
        <authorList>
            <consortium name="Lawrence Berkeley National Laboratory"/>
            <person name="Steindorff A."/>
            <person name="Hensen N."/>
            <person name="Bonometti L."/>
            <person name="Westerberg I."/>
            <person name="Brannstrom I.O."/>
            <person name="Guillou S."/>
            <person name="Cros-Aarteil S."/>
            <person name="Calhoun S."/>
            <person name="Haridas S."/>
            <person name="Kuo A."/>
            <person name="Mondo S."/>
            <person name="Pangilinan J."/>
            <person name="Riley R."/>
            <person name="Labutti K."/>
            <person name="Andreopoulos B."/>
            <person name="Lipzen A."/>
            <person name="Chen C."/>
            <person name="Yanf M."/>
            <person name="Daum C."/>
            <person name="Ng V."/>
            <person name="Clum A."/>
            <person name="Ohm R."/>
            <person name="Martin F."/>
            <person name="Silar P."/>
            <person name="Natvig D."/>
            <person name="Lalanne C."/>
            <person name="Gautier V."/>
            <person name="Ament-Velasquez S.L."/>
            <person name="Kruys A."/>
            <person name="Hutchinson M.I."/>
            <person name="Powell A.J."/>
            <person name="Barry K."/>
            <person name="Miller A.N."/>
            <person name="Grigoriev I.V."/>
            <person name="Debuchy R."/>
            <person name="Gladieux P."/>
            <person name="Thoren M.H."/>
            <person name="Johannesson H."/>
        </authorList>
    </citation>
    <scope>NUCLEOTIDE SEQUENCE</scope>
    <source>
        <strain evidence="2">CBS 103.79</strain>
    </source>
</reference>
<organism evidence="2 3">
    <name type="scientific">Staphylotrichum tortipilum</name>
    <dbReference type="NCBI Taxonomy" id="2831512"/>
    <lineage>
        <taxon>Eukaryota</taxon>
        <taxon>Fungi</taxon>
        <taxon>Dikarya</taxon>
        <taxon>Ascomycota</taxon>
        <taxon>Pezizomycotina</taxon>
        <taxon>Sordariomycetes</taxon>
        <taxon>Sordariomycetidae</taxon>
        <taxon>Sordariales</taxon>
        <taxon>Chaetomiaceae</taxon>
        <taxon>Staphylotrichum</taxon>
    </lineage>
</organism>
<keyword evidence="1" id="KW-0732">Signal</keyword>
<reference evidence="2" key="1">
    <citation type="journal article" date="2023" name="Mol. Phylogenet. Evol.">
        <title>Genome-scale phylogeny and comparative genomics of the fungal order Sordariales.</title>
        <authorList>
            <person name="Hensen N."/>
            <person name="Bonometti L."/>
            <person name="Westerberg I."/>
            <person name="Brannstrom I.O."/>
            <person name="Guillou S."/>
            <person name="Cros-Aarteil S."/>
            <person name="Calhoun S."/>
            <person name="Haridas S."/>
            <person name="Kuo A."/>
            <person name="Mondo S."/>
            <person name="Pangilinan J."/>
            <person name="Riley R."/>
            <person name="LaButti K."/>
            <person name="Andreopoulos B."/>
            <person name="Lipzen A."/>
            <person name="Chen C."/>
            <person name="Yan M."/>
            <person name="Daum C."/>
            <person name="Ng V."/>
            <person name="Clum A."/>
            <person name="Steindorff A."/>
            <person name="Ohm R.A."/>
            <person name="Martin F."/>
            <person name="Silar P."/>
            <person name="Natvig D.O."/>
            <person name="Lalanne C."/>
            <person name="Gautier V."/>
            <person name="Ament-Velasquez S.L."/>
            <person name="Kruys A."/>
            <person name="Hutchinson M.I."/>
            <person name="Powell A.J."/>
            <person name="Barry K."/>
            <person name="Miller A.N."/>
            <person name="Grigoriev I.V."/>
            <person name="Debuchy R."/>
            <person name="Gladieux P."/>
            <person name="Hiltunen Thoren M."/>
            <person name="Johannesson H."/>
        </authorList>
    </citation>
    <scope>NUCLEOTIDE SEQUENCE</scope>
    <source>
        <strain evidence="2">CBS 103.79</strain>
    </source>
</reference>
<feature type="non-terminal residue" evidence="2">
    <location>
        <position position="149"/>
    </location>
</feature>
<name>A0AAN6MGJ5_9PEZI</name>
<evidence type="ECO:0000256" key="1">
    <source>
        <dbReference type="SAM" id="SignalP"/>
    </source>
</evidence>
<dbReference type="AlphaFoldDB" id="A0AAN6MGJ5"/>
<sequence length="149" mass="16095">MASQTLLLLPLLTILVVVLLSPSPASAQNATVTTTTTASPTLTRVVSLFFLNERDSEGLPYTLFHRDAGSVVAVDAVNRLTTYEITTTRVDRRGASRTLNFTTAIPTLAPTRTTTQHWRPLNATGQPSTITQGPATFMFTGTRYGPDLT</sequence>
<comment type="caution">
    <text evidence="2">The sequence shown here is derived from an EMBL/GenBank/DDBJ whole genome shotgun (WGS) entry which is preliminary data.</text>
</comment>
<feature type="signal peptide" evidence="1">
    <location>
        <begin position="1"/>
        <end position="27"/>
    </location>
</feature>
<dbReference type="EMBL" id="MU855666">
    <property type="protein sequence ID" value="KAK3900487.1"/>
    <property type="molecule type" value="Genomic_DNA"/>
</dbReference>
<dbReference type="Proteomes" id="UP001303889">
    <property type="component" value="Unassembled WGS sequence"/>
</dbReference>
<feature type="chain" id="PRO_5042964453" evidence="1">
    <location>
        <begin position="28"/>
        <end position="149"/>
    </location>
</feature>
<accession>A0AAN6MGJ5</accession>